<feature type="binding site" evidence="7">
    <location>
        <position position="14"/>
    </location>
    <ligand>
        <name>ATP</name>
        <dbReference type="ChEBI" id="CHEBI:30616"/>
    </ligand>
</feature>
<evidence type="ECO:0000256" key="7">
    <source>
        <dbReference type="HAMAP-Rule" id="MF_00039"/>
    </source>
</evidence>
<dbReference type="PANTHER" id="PTHR12595">
    <property type="entry name" value="POS9-ACTIVATING FACTOR FAP7-RELATED"/>
    <property type="match status" value="1"/>
</dbReference>
<keyword evidence="5 7" id="KW-0418">Kinase</keyword>
<dbReference type="EC" id="2.7.4.3" evidence="7"/>
<feature type="binding site" evidence="7">
    <location>
        <position position="12"/>
    </location>
    <ligand>
        <name>ATP</name>
        <dbReference type="ChEBI" id="CHEBI:30616"/>
    </ligand>
</feature>
<comment type="subunit">
    <text evidence="7">Interacts with uS11. Not a structural component of 40S pre-ribosomes, but transiently interacts with them by binding to uS11.</text>
</comment>
<keyword evidence="4 7" id="KW-0547">Nucleotide-binding</keyword>
<evidence type="ECO:0000256" key="5">
    <source>
        <dbReference type="ARBA" id="ARBA00022777"/>
    </source>
</evidence>
<dbReference type="Proteomes" id="UP000315399">
    <property type="component" value="Unassembled WGS sequence"/>
</dbReference>
<comment type="caution">
    <text evidence="7">Lacks conserved residue(s) required for the propagation of feature annotation.</text>
</comment>
<dbReference type="GO" id="GO:0006364">
    <property type="term" value="P:rRNA processing"/>
    <property type="evidence" value="ECO:0007669"/>
    <property type="project" value="UniProtKB-KW"/>
</dbReference>
<organism evidence="8 9">
    <name type="scientific">Thermoproteota archaeon</name>
    <dbReference type="NCBI Taxonomy" id="2056631"/>
    <lineage>
        <taxon>Archaea</taxon>
        <taxon>Thermoproteota</taxon>
    </lineage>
</organism>
<dbReference type="GO" id="GO:0042274">
    <property type="term" value="P:ribosomal small subunit biogenesis"/>
    <property type="evidence" value="ECO:0007669"/>
    <property type="project" value="UniProtKB-UniRule"/>
</dbReference>
<accession>A0A523BFD6</accession>
<reference evidence="8 9" key="1">
    <citation type="journal article" date="2019" name="Nat. Microbiol.">
        <title>Expanding anaerobic alkane metabolism in the domain of Archaea.</title>
        <authorList>
            <person name="Wang Y."/>
            <person name="Wegener G."/>
            <person name="Hou J."/>
            <person name="Wang F."/>
            <person name="Xiao X."/>
        </authorList>
    </citation>
    <scope>NUCLEOTIDE SEQUENCE [LARGE SCALE GENOMIC DNA]</scope>
    <source>
        <strain evidence="8">WYZ-LMO10</strain>
    </source>
</reference>
<evidence type="ECO:0000256" key="3">
    <source>
        <dbReference type="ARBA" id="ARBA00022679"/>
    </source>
</evidence>
<gene>
    <name evidence="8" type="ORF">DSO08_01740</name>
</gene>
<dbReference type="EMBL" id="QNVH01000009">
    <property type="protein sequence ID" value="TDA39614.1"/>
    <property type="molecule type" value="Genomic_DNA"/>
</dbReference>
<keyword evidence="3 7" id="KW-0808">Transferase</keyword>
<dbReference type="SUPFAM" id="SSF52540">
    <property type="entry name" value="P-loop containing nucleoside triphosphate hydrolases"/>
    <property type="match status" value="1"/>
</dbReference>
<feature type="binding site" evidence="7">
    <location>
        <position position="15"/>
    </location>
    <ligand>
        <name>ATP</name>
        <dbReference type="ChEBI" id="CHEBI:30616"/>
    </ligand>
</feature>
<evidence type="ECO:0000313" key="8">
    <source>
        <dbReference type="EMBL" id="TDA39614.1"/>
    </source>
</evidence>
<comment type="function">
    <text evidence="7">Broad-specificity nucleoside monophosphate (NMP) kinase that catalyzes the reversible transfer of the terminal phosphate group between nucleoside triphosphates and monophosphates. Has also ATPase activity. Involved in the late maturation steps of the 30S ribosomal particles, specifically 16S rRNA maturation. While NMP activity is not required for ribosome maturation, ATPase activity is. Associates transiently with small ribosomal subunit protein uS11. ATP hydrolysis breaks the interaction with uS11. May temporarily remove uS11 from the ribosome to enable a conformational change of the ribosomal RNA that is needed for the final maturation step of the small ribosomal subunit.</text>
</comment>
<dbReference type="Gene3D" id="3.40.50.300">
    <property type="entry name" value="P-loop containing nucleotide triphosphate hydrolases"/>
    <property type="match status" value="1"/>
</dbReference>
<evidence type="ECO:0000256" key="6">
    <source>
        <dbReference type="ARBA" id="ARBA00022840"/>
    </source>
</evidence>
<comment type="catalytic activity">
    <reaction evidence="7">
        <text>ATP + H2O = ADP + phosphate + H(+)</text>
        <dbReference type="Rhea" id="RHEA:13065"/>
        <dbReference type="ChEBI" id="CHEBI:15377"/>
        <dbReference type="ChEBI" id="CHEBI:15378"/>
        <dbReference type="ChEBI" id="CHEBI:30616"/>
        <dbReference type="ChEBI" id="CHEBI:43474"/>
        <dbReference type="ChEBI" id="CHEBI:456216"/>
    </reaction>
</comment>
<keyword evidence="6 7" id="KW-0067">ATP-binding</keyword>
<evidence type="ECO:0000256" key="1">
    <source>
        <dbReference type="ARBA" id="ARBA00022517"/>
    </source>
</evidence>
<proteinExistence type="inferred from homology"/>
<feature type="binding site" evidence="7">
    <location>
        <position position="17"/>
    </location>
    <ligand>
        <name>ATP</name>
        <dbReference type="ChEBI" id="CHEBI:30616"/>
    </ligand>
</feature>
<dbReference type="InterPro" id="IPR027417">
    <property type="entry name" value="P-loop_NTPase"/>
</dbReference>
<comment type="catalytic activity">
    <reaction evidence="7">
        <text>AMP + ATP = 2 ADP</text>
        <dbReference type="Rhea" id="RHEA:12973"/>
        <dbReference type="ChEBI" id="CHEBI:30616"/>
        <dbReference type="ChEBI" id="CHEBI:456215"/>
        <dbReference type="ChEBI" id="CHEBI:456216"/>
        <dbReference type="EC" id="2.7.4.3"/>
    </reaction>
</comment>
<keyword evidence="2 7" id="KW-0698">rRNA processing</keyword>
<dbReference type="GO" id="GO:0004017">
    <property type="term" value="F:AMP kinase activity"/>
    <property type="evidence" value="ECO:0007669"/>
    <property type="project" value="UniProtKB-UniRule"/>
</dbReference>
<dbReference type="Pfam" id="PF13238">
    <property type="entry name" value="AAA_18"/>
    <property type="match status" value="1"/>
</dbReference>
<keyword evidence="1 7" id="KW-0690">Ribosome biogenesis</keyword>
<comment type="similarity">
    <text evidence="7">Belongs to the adenylate kinase family. AK6 subfamily.</text>
</comment>
<name>A0A523BFD6_9CREN</name>
<evidence type="ECO:0000256" key="4">
    <source>
        <dbReference type="ARBA" id="ARBA00022741"/>
    </source>
</evidence>
<dbReference type="AlphaFoldDB" id="A0A523BFD6"/>
<evidence type="ECO:0000313" key="9">
    <source>
        <dbReference type="Proteomes" id="UP000315399"/>
    </source>
</evidence>
<dbReference type="GO" id="GO:0016887">
    <property type="term" value="F:ATP hydrolysis activity"/>
    <property type="evidence" value="ECO:0007669"/>
    <property type="project" value="InterPro"/>
</dbReference>
<dbReference type="PANTHER" id="PTHR12595:SF0">
    <property type="entry name" value="ADENYLATE KINASE ISOENZYME 6"/>
    <property type="match status" value="1"/>
</dbReference>
<dbReference type="GO" id="GO:0005524">
    <property type="term" value="F:ATP binding"/>
    <property type="evidence" value="ECO:0007669"/>
    <property type="project" value="UniProtKB-UniRule"/>
</dbReference>
<dbReference type="HAMAP" id="MF_00039">
    <property type="entry name" value="Adenylate_kinase_AK6"/>
    <property type="match status" value="1"/>
</dbReference>
<feature type="binding site" evidence="7">
    <location>
        <position position="16"/>
    </location>
    <ligand>
        <name>ATP</name>
        <dbReference type="ChEBI" id="CHEBI:30616"/>
    </ligand>
</feature>
<sequence length="189" mass="21241">MKNAIVITGTPGVGKTTIARKLAEILGFKLIDLNKLAEETGGIGDYDAKRDTWKIREEKIRKKLHALLGEGGDFIIEGHWGDLVPEEYVKCAIVLRTNPLVLMERLKKKGYREGKVKENAQAELLDYCLIKAVEEFGDERVFEVDNTDRDVDAVVDEILSVIKEGRGKKAGTTNWIKTLEKEGKIMELL</sequence>
<dbReference type="InterPro" id="IPR020618">
    <property type="entry name" value="Adenyl_kinase_AK6"/>
</dbReference>
<evidence type="ECO:0000256" key="2">
    <source>
        <dbReference type="ARBA" id="ARBA00022552"/>
    </source>
</evidence>
<protein>
    <recommendedName>
        <fullName evidence="7">Putative adenylate kinase</fullName>
        <shortName evidence="7">AK</shortName>
        <ecNumber evidence="7">2.7.4.3</ecNumber>
    </recommendedName>
    <alternativeName>
        <fullName evidence="7">ATP-AMP transphosphorylase</fullName>
    </alternativeName>
</protein>
<comment type="caution">
    <text evidence="8">The sequence shown here is derived from an EMBL/GenBank/DDBJ whole genome shotgun (WGS) entry which is preliminary data.</text>
</comment>
<feature type="region of interest" description="LID" evidence="7">
    <location>
        <begin position="108"/>
        <end position="118"/>
    </location>
</feature>